<evidence type="ECO:0000256" key="9">
    <source>
        <dbReference type="ARBA" id="ARBA00023224"/>
    </source>
</evidence>
<evidence type="ECO:0000256" key="7">
    <source>
        <dbReference type="ARBA" id="ARBA00023170"/>
    </source>
</evidence>
<dbReference type="GO" id="GO:0005886">
    <property type="term" value="C:plasma membrane"/>
    <property type="evidence" value="ECO:0007669"/>
    <property type="project" value="UniProtKB-SubCell"/>
</dbReference>
<reference evidence="14 15" key="1">
    <citation type="submission" date="2018-07" db="EMBL/GenBank/DDBJ databases">
        <title>A high quality draft genome assembly of the barn swallow (H. rustica rustica).</title>
        <authorList>
            <person name="Formenti G."/>
            <person name="Chiara M."/>
            <person name="Poveda L."/>
            <person name="Francoijs K.-J."/>
            <person name="Bonisoli-Alquati A."/>
            <person name="Canova L."/>
            <person name="Gianfranceschi L."/>
            <person name="Horner D.S."/>
            <person name="Saino N."/>
        </authorList>
    </citation>
    <scope>NUCLEOTIDE SEQUENCE [LARGE SCALE GENOMIC DNA]</scope>
    <source>
        <strain evidence="14">Chelidonia</strain>
        <tissue evidence="14">Blood</tissue>
    </source>
</reference>
<feature type="transmembrane region" description="Helical" evidence="12">
    <location>
        <begin position="95"/>
        <end position="116"/>
    </location>
</feature>
<feature type="transmembrane region" description="Helical" evidence="12">
    <location>
        <begin position="531"/>
        <end position="556"/>
    </location>
</feature>
<evidence type="ECO:0000256" key="10">
    <source>
        <dbReference type="ARBA" id="ARBA00070742"/>
    </source>
</evidence>
<feature type="transmembrane region" description="Helical" evidence="12">
    <location>
        <begin position="372"/>
        <end position="392"/>
    </location>
</feature>
<keyword evidence="7 11" id="KW-0675">Receptor</keyword>
<evidence type="ECO:0000313" key="14">
    <source>
        <dbReference type="EMBL" id="RMC01858.1"/>
    </source>
</evidence>
<evidence type="ECO:0000256" key="1">
    <source>
        <dbReference type="ARBA" id="ARBA00004651"/>
    </source>
</evidence>
<feature type="transmembrane region" description="Helical" evidence="12">
    <location>
        <begin position="404"/>
        <end position="426"/>
    </location>
</feature>
<evidence type="ECO:0000256" key="6">
    <source>
        <dbReference type="ARBA" id="ARBA00023136"/>
    </source>
</evidence>
<organism evidence="14 15">
    <name type="scientific">Hirundo rustica rustica</name>
    <dbReference type="NCBI Taxonomy" id="333673"/>
    <lineage>
        <taxon>Eukaryota</taxon>
        <taxon>Metazoa</taxon>
        <taxon>Chordata</taxon>
        <taxon>Craniata</taxon>
        <taxon>Vertebrata</taxon>
        <taxon>Euteleostomi</taxon>
        <taxon>Archelosauria</taxon>
        <taxon>Archosauria</taxon>
        <taxon>Dinosauria</taxon>
        <taxon>Saurischia</taxon>
        <taxon>Theropoda</taxon>
        <taxon>Coelurosauria</taxon>
        <taxon>Aves</taxon>
        <taxon>Neognathae</taxon>
        <taxon>Neoaves</taxon>
        <taxon>Telluraves</taxon>
        <taxon>Australaves</taxon>
        <taxon>Passeriformes</taxon>
        <taxon>Sylvioidea</taxon>
        <taxon>Hirundinidae</taxon>
        <taxon>Hirundo</taxon>
    </lineage>
</organism>
<dbReference type="FunFam" id="1.20.1070.10:FF:000049">
    <property type="entry name" value="G-protein coupled receptor 87"/>
    <property type="match status" value="1"/>
</dbReference>
<accession>A0A3M0JLA5</accession>
<evidence type="ECO:0000256" key="5">
    <source>
        <dbReference type="ARBA" id="ARBA00023040"/>
    </source>
</evidence>
<evidence type="ECO:0000256" key="12">
    <source>
        <dbReference type="SAM" id="Phobius"/>
    </source>
</evidence>
<evidence type="ECO:0000256" key="2">
    <source>
        <dbReference type="ARBA" id="ARBA00022475"/>
    </source>
</evidence>
<dbReference type="FunFam" id="1.20.1070.10:FF:000206">
    <property type="entry name" value="Probable G-protein coupled receptor 171"/>
    <property type="match status" value="1"/>
</dbReference>
<dbReference type="SUPFAM" id="SSF81321">
    <property type="entry name" value="Family A G protein-coupled receptor-like"/>
    <property type="match status" value="2"/>
</dbReference>
<gene>
    <name evidence="14" type="ORF">DUI87_21019</name>
</gene>
<dbReference type="PANTHER" id="PTHR24233">
    <property type="entry name" value="P2Y PURINOCEPTOR-RELATED G-PROTEIN COUPLED RECEPTOR"/>
    <property type="match status" value="1"/>
</dbReference>
<protein>
    <recommendedName>
        <fullName evidence="10">G-protein coupled receptor 171</fullName>
    </recommendedName>
</protein>
<evidence type="ECO:0000256" key="8">
    <source>
        <dbReference type="ARBA" id="ARBA00023180"/>
    </source>
</evidence>
<sequence length="678" mass="77316">MFNSSTNSSGNNCSHSTVITTTVIPLLYCFIFLAGLSLNAVAAWVFLYVSSTKSFIVYLKNIAVADLLMSLTFPFKILADSEIAPAELNLFVCRYSAVVFYMNMYIGITFFGLIGFDRYYKIVKPLFTSFVHTVNYSKVVSVIIWLLLMIMSFPNMILTNEITKDNYSRKCIGLKSELGRQWHKATTYICTGIFWIVFFLLIVFYTSISKKIYSSYKKFRRSSDMAKRKTSRNIFSIMFVFVICFVPYHLCRTPYTLSQTSSQFTCQSQKSLYYAKEFTLVLSAANVCLDPIIYFFLCLPFREKLYQKLHLKLKASSEVEISKSRRSNTLRESINIVSLIPSASKANWHKEFTMPSNISECHLYEEMEPFTYFYYLIFLMGIIGSCFALWAFTQKDQKQECLSIYLINLLTADFLLILTLPVKIIVDLGIASWNLRIFHCQVTACFIYLNMYLSIIFLGFVSLDRCLQLMHSSKIYRIQEPGFAKMLSAVVWVTVLLITVPNMAIPIQHVQERPGIGCIDFKTKFGRDWHVFTNFICTAIFLNFSAVMLVSNLLAARQLRRHGRGERSGGVRRALRHILLLTAAYLLCFVPYHAVRIPYTLSQGSASAGCALKRALFKAKESTLLFAVSNLCLDPILYYHLSRSFRLKFAEAFTAPSGAKALTAAEEQQAAAEPQPGP</sequence>
<dbReference type="GO" id="GO:0045028">
    <property type="term" value="F:G protein-coupled purinergic nucleotide receptor activity"/>
    <property type="evidence" value="ECO:0007669"/>
    <property type="project" value="InterPro"/>
</dbReference>
<keyword evidence="5 11" id="KW-0297">G-protein coupled receptor</keyword>
<keyword evidence="2" id="KW-1003">Cell membrane</keyword>
<dbReference type="CDD" id="cd15167">
    <property type="entry name" value="7tmA_GPR171"/>
    <property type="match status" value="1"/>
</dbReference>
<feature type="domain" description="G-protein coupled receptors family 1 profile" evidence="13">
    <location>
        <begin position="384"/>
        <end position="638"/>
    </location>
</feature>
<keyword evidence="4 12" id="KW-1133">Transmembrane helix</keyword>
<feature type="transmembrane region" description="Helical" evidence="12">
    <location>
        <begin position="483"/>
        <end position="505"/>
    </location>
</feature>
<keyword evidence="15" id="KW-1185">Reference proteome</keyword>
<dbReference type="EMBL" id="QRBI01000134">
    <property type="protein sequence ID" value="RMC01858.1"/>
    <property type="molecule type" value="Genomic_DNA"/>
</dbReference>
<feature type="transmembrane region" description="Helical" evidence="12">
    <location>
        <begin position="230"/>
        <end position="250"/>
    </location>
</feature>
<dbReference type="PANTHER" id="PTHR24233:SF3">
    <property type="entry name" value="P2Y PURINOCEPTOR 14"/>
    <property type="match status" value="1"/>
</dbReference>
<dbReference type="PROSITE" id="PS50262">
    <property type="entry name" value="G_PROTEIN_RECEP_F1_2"/>
    <property type="match status" value="2"/>
</dbReference>
<dbReference type="PRINTS" id="PR01157">
    <property type="entry name" value="P2YPURNOCPTR"/>
</dbReference>
<dbReference type="InterPro" id="IPR000276">
    <property type="entry name" value="GPCR_Rhodpsn"/>
</dbReference>
<dbReference type="OrthoDB" id="6163051at2759"/>
<keyword evidence="8" id="KW-0325">Glycoprotein</keyword>
<evidence type="ECO:0000256" key="3">
    <source>
        <dbReference type="ARBA" id="ARBA00022692"/>
    </source>
</evidence>
<dbReference type="AlphaFoldDB" id="A0A3M0JLA5"/>
<keyword evidence="6 12" id="KW-0472">Membrane</keyword>
<dbReference type="Proteomes" id="UP000269221">
    <property type="component" value="Unassembled WGS sequence"/>
</dbReference>
<dbReference type="InterPro" id="IPR005466">
    <property type="entry name" value="P2Y14_rcpt"/>
</dbReference>
<evidence type="ECO:0000256" key="11">
    <source>
        <dbReference type="RuleBase" id="RU000688"/>
    </source>
</evidence>
<dbReference type="PRINTS" id="PR00237">
    <property type="entry name" value="GPCRRHODOPSN"/>
</dbReference>
<comment type="caution">
    <text evidence="14">The sequence shown here is derived from an EMBL/GenBank/DDBJ whole genome shotgun (WGS) entry which is preliminary data.</text>
</comment>
<dbReference type="PRINTS" id="PR01655">
    <property type="entry name" value="UDPGLUCOSER"/>
</dbReference>
<evidence type="ECO:0000256" key="4">
    <source>
        <dbReference type="ARBA" id="ARBA00022989"/>
    </source>
</evidence>
<dbReference type="PROSITE" id="PS00237">
    <property type="entry name" value="G_PROTEIN_RECEP_F1_1"/>
    <property type="match status" value="1"/>
</dbReference>
<keyword evidence="9 11" id="KW-0807">Transducer</keyword>
<feature type="transmembrane region" description="Helical" evidence="12">
    <location>
        <begin position="55"/>
        <end position="75"/>
    </location>
</feature>
<feature type="transmembrane region" description="Helical" evidence="12">
    <location>
        <begin position="136"/>
        <end position="158"/>
    </location>
</feature>
<comment type="subcellular location">
    <subcellularLocation>
        <location evidence="1">Cell membrane</location>
        <topology evidence="1">Multi-pass membrane protein</topology>
    </subcellularLocation>
</comment>
<dbReference type="STRING" id="333673.A0A3M0JLA5"/>
<proteinExistence type="inferred from homology"/>
<keyword evidence="3 11" id="KW-0812">Transmembrane</keyword>
<evidence type="ECO:0000313" key="15">
    <source>
        <dbReference type="Proteomes" id="UP000269221"/>
    </source>
</evidence>
<feature type="transmembrane region" description="Helical" evidence="12">
    <location>
        <begin position="25"/>
        <end position="48"/>
    </location>
</feature>
<feature type="transmembrane region" description="Helical" evidence="12">
    <location>
        <begin position="577"/>
        <end position="595"/>
    </location>
</feature>
<feature type="transmembrane region" description="Helical" evidence="12">
    <location>
        <begin position="446"/>
        <end position="463"/>
    </location>
</feature>
<dbReference type="Gene3D" id="1.20.1070.10">
    <property type="entry name" value="Rhodopsin 7-helix transmembrane proteins"/>
    <property type="match status" value="2"/>
</dbReference>
<feature type="transmembrane region" description="Helical" evidence="12">
    <location>
        <begin position="185"/>
        <end position="209"/>
    </location>
</feature>
<dbReference type="InterPro" id="IPR017452">
    <property type="entry name" value="GPCR_Rhodpsn_7TM"/>
</dbReference>
<feature type="domain" description="G-protein coupled receptors family 1 profile" evidence="13">
    <location>
        <begin position="38"/>
        <end position="294"/>
    </location>
</feature>
<dbReference type="InterPro" id="IPR048077">
    <property type="entry name" value="GPR171"/>
</dbReference>
<dbReference type="Pfam" id="PF00001">
    <property type="entry name" value="7tm_1"/>
    <property type="match status" value="2"/>
</dbReference>
<name>A0A3M0JLA5_HIRRU</name>
<comment type="similarity">
    <text evidence="11">Belongs to the G-protein coupled receptor 1 family.</text>
</comment>
<evidence type="ECO:0000259" key="13">
    <source>
        <dbReference type="PROSITE" id="PS50262"/>
    </source>
</evidence>